<dbReference type="Gene3D" id="3.30.40.10">
    <property type="entry name" value="Zinc/RING finger domain, C3HC4 (zinc finger)"/>
    <property type="match status" value="1"/>
</dbReference>
<keyword evidence="6" id="KW-0479">Metal-binding</keyword>
<evidence type="ECO:0000256" key="6">
    <source>
        <dbReference type="ARBA" id="ARBA00022723"/>
    </source>
</evidence>
<organism evidence="12 13">
    <name type="scientific">Mortierella polycephala</name>
    <dbReference type="NCBI Taxonomy" id="41804"/>
    <lineage>
        <taxon>Eukaryota</taxon>
        <taxon>Fungi</taxon>
        <taxon>Fungi incertae sedis</taxon>
        <taxon>Mucoromycota</taxon>
        <taxon>Mortierellomycotina</taxon>
        <taxon>Mortierellomycetes</taxon>
        <taxon>Mortierellales</taxon>
        <taxon>Mortierellaceae</taxon>
        <taxon>Mortierella</taxon>
    </lineage>
</organism>
<dbReference type="InterPro" id="IPR013083">
    <property type="entry name" value="Znf_RING/FYVE/PHD"/>
</dbReference>
<dbReference type="InterPro" id="IPR001841">
    <property type="entry name" value="Znf_RING"/>
</dbReference>
<dbReference type="GO" id="GO:0016567">
    <property type="term" value="P:protein ubiquitination"/>
    <property type="evidence" value="ECO:0007669"/>
    <property type="project" value="InterPro"/>
</dbReference>
<dbReference type="InterPro" id="IPR024766">
    <property type="entry name" value="Znf_RING_H2"/>
</dbReference>
<evidence type="ECO:0000256" key="10">
    <source>
        <dbReference type="PROSITE-ProRule" id="PRU00175"/>
    </source>
</evidence>
<dbReference type="InterPro" id="IPR039399">
    <property type="entry name" value="Deltex_C_sf"/>
</dbReference>
<dbReference type="InterPro" id="IPR039396">
    <property type="entry name" value="Deltex_C"/>
</dbReference>
<dbReference type="InterPro" id="IPR039398">
    <property type="entry name" value="Deltex_fam"/>
</dbReference>
<dbReference type="GO" id="GO:0003950">
    <property type="term" value="F:NAD+ poly-ADP-ribosyltransferase activity"/>
    <property type="evidence" value="ECO:0007669"/>
    <property type="project" value="InterPro"/>
</dbReference>
<reference evidence="12" key="1">
    <citation type="journal article" date="2020" name="Fungal Divers.">
        <title>Resolving the Mortierellaceae phylogeny through synthesis of multi-gene phylogenetics and phylogenomics.</title>
        <authorList>
            <person name="Vandepol N."/>
            <person name="Liber J."/>
            <person name="Desiro A."/>
            <person name="Na H."/>
            <person name="Kennedy M."/>
            <person name="Barry K."/>
            <person name="Grigoriev I.V."/>
            <person name="Miller A.N."/>
            <person name="O'Donnell K."/>
            <person name="Stajich J.E."/>
            <person name="Bonito G."/>
        </authorList>
    </citation>
    <scope>NUCLEOTIDE SEQUENCE</scope>
    <source>
        <strain evidence="12">KOD948</strain>
    </source>
</reference>
<evidence type="ECO:0000256" key="7">
    <source>
        <dbReference type="ARBA" id="ARBA00022771"/>
    </source>
</evidence>
<dbReference type="Gene3D" id="3.90.228.10">
    <property type="match status" value="1"/>
</dbReference>
<dbReference type="Gene3D" id="3.30.390.130">
    <property type="match status" value="1"/>
</dbReference>
<evidence type="ECO:0000256" key="3">
    <source>
        <dbReference type="ARBA" id="ARBA00009413"/>
    </source>
</evidence>
<evidence type="ECO:0000313" key="13">
    <source>
        <dbReference type="Proteomes" id="UP000726737"/>
    </source>
</evidence>
<dbReference type="GO" id="GO:0008270">
    <property type="term" value="F:zinc ion binding"/>
    <property type="evidence" value="ECO:0007669"/>
    <property type="project" value="UniProtKB-KW"/>
</dbReference>
<keyword evidence="7 10" id="KW-0863">Zinc-finger</keyword>
<dbReference type="SMART" id="SM00184">
    <property type="entry name" value="RING"/>
    <property type="match status" value="1"/>
</dbReference>
<feature type="domain" description="RING-type" evidence="11">
    <location>
        <begin position="804"/>
        <end position="862"/>
    </location>
</feature>
<evidence type="ECO:0000313" key="12">
    <source>
        <dbReference type="EMBL" id="KAG0260347.1"/>
    </source>
</evidence>
<proteinExistence type="inferred from homology"/>
<evidence type="ECO:0000256" key="9">
    <source>
        <dbReference type="ARBA" id="ARBA00022833"/>
    </source>
</evidence>
<dbReference type="EMBL" id="JAAAJA010000157">
    <property type="protein sequence ID" value="KAG0260347.1"/>
    <property type="molecule type" value="Genomic_DNA"/>
</dbReference>
<dbReference type="Pfam" id="PF18102">
    <property type="entry name" value="DTC"/>
    <property type="match status" value="1"/>
</dbReference>
<keyword evidence="13" id="KW-1185">Reference proteome</keyword>
<dbReference type="SUPFAM" id="SSF57850">
    <property type="entry name" value="RING/U-box"/>
    <property type="match status" value="1"/>
</dbReference>
<gene>
    <name evidence="12" type="primary">DTX2</name>
    <name evidence="12" type="ORF">BG011_001948</name>
</gene>
<comment type="pathway">
    <text evidence="2">Protein modification; protein ubiquitination.</text>
</comment>
<comment type="similarity">
    <text evidence="3">Belongs to the Deltex family.</text>
</comment>
<evidence type="ECO:0000256" key="1">
    <source>
        <dbReference type="ARBA" id="ARBA00000900"/>
    </source>
</evidence>
<dbReference type="Pfam" id="PF00644">
    <property type="entry name" value="PARP"/>
    <property type="match status" value="1"/>
</dbReference>
<dbReference type="OrthoDB" id="8062037at2759"/>
<evidence type="ECO:0000259" key="11">
    <source>
        <dbReference type="PROSITE" id="PS50089"/>
    </source>
</evidence>
<comment type="catalytic activity">
    <reaction evidence="1">
        <text>S-ubiquitinyl-[E2 ubiquitin-conjugating enzyme]-L-cysteine + [acceptor protein]-L-lysine = [E2 ubiquitin-conjugating enzyme]-L-cysteine + N(6)-ubiquitinyl-[acceptor protein]-L-lysine.</text>
        <dbReference type="EC" id="2.3.2.27"/>
    </reaction>
</comment>
<keyword evidence="5" id="KW-0808">Transferase</keyword>
<name>A0A9P6Q636_9FUNG</name>
<dbReference type="InterPro" id="IPR012317">
    <property type="entry name" value="Poly(ADP-ribose)pol_cat_dom"/>
</dbReference>
<dbReference type="PROSITE" id="PS50089">
    <property type="entry name" value="ZF_RING_2"/>
    <property type="match status" value="1"/>
</dbReference>
<dbReference type="EC" id="2.3.2.27" evidence="4"/>
<dbReference type="CDD" id="cd16448">
    <property type="entry name" value="RING-H2"/>
    <property type="match status" value="1"/>
</dbReference>
<evidence type="ECO:0000256" key="4">
    <source>
        <dbReference type="ARBA" id="ARBA00012483"/>
    </source>
</evidence>
<dbReference type="SUPFAM" id="SSF56399">
    <property type="entry name" value="ADP-ribosylation"/>
    <property type="match status" value="1"/>
</dbReference>
<accession>A0A9P6Q636</accession>
<evidence type="ECO:0000256" key="8">
    <source>
        <dbReference type="ARBA" id="ARBA00022786"/>
    </source>
</evidence>
<evidence type="ECO:0000256" key="2">
    <source>
        <dbReference type="ARBA" id="ARBA00004906"/>
    </source>
</evidence>
<keyword evidence="9" id="KW-0862">Zinc</keyword>
<comment type="caution">
    <text evidence="12">The sequence shown here is derived from an EMBL/GenBank/DDBJ whole genome shotgun (WGS) entry which is preliminary data.</text>
</comment>
<dbReference type="PANTHER" id="PTHR12622">
    <property type="entry name" value="DELTEX-RELATED"/>
    <property type="match status" value="1"/>
</dbReference>
<dbReference type="AlphaFoldDB" id="A0A9P6Q636"/>
<dbReference type="Proteomes" id="UP000726737">
    <property type="component" value="Unassembled WGS sequence"/>
</dbReference>
<sequence length="1081" mass="124178">MPLIRTSRTEFSDQFKPFFENCPPELERTTSIPYDRTAAIAVPRPLHDNKIPGLDESGEILLMNLDPKTFPDLCNTIGNDFYSRTRDGSDYHIQSVHVLRNPVLWRRYQAEKLRRRQLAEIQRKMREHTRAQALSAATAGAYSAPLLPFTTEEDDPEELFRDEIMYHGTHQRRIPSILIAGLDPRMSVRAFHGKGVYFSDSIEKCMQYVDPQTSMHQEHSIILSCVLLGRVLVESYDRTKRILNSNVAALPDGYDSTTCGEGFKEWIIFDKAQILPLCVINFRTTNRPDSYFRLSSPFVLYCGTNAYPSGMHTIQRVCKVPTPTNAALNNNDVIKEQQWHVPDDDMRRMLSNVFLIRGDSKVKVCISQHAAFKEWIIHHTESTGKVQIASFKEPADYQLFGMSKNIQLLRDRMNERKNQTLIIRYKQKEELDQEISKIPNGQWMMARMAELAPEMLQIQRDIQEKNAAITQNPHMADQYQGALTMLVNRRDAIFSSFAPWSLEQLAIGERILLKMNEFYAAIREDGKNEEREASVIQEEAQRSYWRALTMITIITQDDLNRGIAQADISRRTHGLKEEFKMTITEVDTCTIQIWPQVVAEQLMFPLLAALIPRDKYRQMNEINPYFRMDQIRVLGLDDIKDWWGVPHRLIFDATPASYLLWPIDPRRRIQLPRLQYMKFYIEWMFMERENRIRLAALRQSQPGSQSQTVPPQTHPKDLLQGLDINQFLREQWNELDPSILPAIERLRSRSGTVVFNREQRQRELDQMGASLLNELFVPAEAHMLIRDKAPSTPLASSTVPTAECPICQDDLELPDPKIHNSTHTAMPDKVVKLKSCRHCFHEDCIKEWFQSETAQLKCPMCNTMCTTEAEAGATKSAIKSLRVQKLGPMPDGVMAYSFDDRLACYFIYIVLPAHDAPADDSYSSSGTNANATGTVSIRTDIRYAIVPFSSRLGPLLLIRLICLFYYGHLFRRGRSLTRGMDNVVVWNGVHLRTTMTGEYGFPAPNFESNCWEEIDRKGVAMGLEELVLSMPLQDGSMPASPLDVQNTTGVELPEELAQELEADARFVRMFHQDQPYVFALD</sequence>
<dbReference type="Pfam" id="PF12678">
    <property type="entry name" value="zf-rbx1"/>
    <property type="match status" value="1"/>
</dbReference>
<dbReference type="GO" id="GO:0061630">
    <property type="term" value="F:ubiquitin protein ligase activity"/>
    <property type="evidence" value="ECO:0007669"/>
    <property type="project" value="UniProtKB-EC"/>
</dbReference>
<evidence type="ECO:0000256" key="5">
    <source>
        <dbReference type="ARBA" id="ARBA00022679"/>
    </source>
</evidence>
<protein>
    <recommendedName>
        <fullName evidence="4">RING-type E3 ubiquitin transferase</fullName>
        <ecNumber evidence="4">2.3.2.27</ecNumber>
    </recommendedName>
</protein>
<keyword evidence="8" id="KW-0833">Ubl conjugation pathway</keyword>